<comment type="caution">
    <text evidence="2">The sequence shown here is derived from an EMBL/GenBank/DDBJ whole genome shotgun (WGS) entry which is preliminary data.</text>
</comment>
<feature type="non-terminal residue" evidence="2">
    <location>
        <position position="417"/>
    </location>
</feature>
<reference evidence="2" key="1">
    <citation type="submission" date="2022-10" db="EMBL/GenBank/DDBJ databases">
        <authorList>
            <person name="Chen Y."/>
            <person name="Dougan E. K."/>
            <person name="Chan C."/>
            <person name="Rhodes N."/>
            <person name="Thang M."/>
        </authorList>
    </citation>
    <scope>NUCLEOTIDE SEQUENCE</scope>
</reference>
<name>A0A9P1FZZ2_9DINO</name>
<dbReference type="AlphaFoldDB" id="A0A9P1FZZ2"/>
<dbReference type="EMBL" id="CAMXCT030001948">
    <property type="protein sequence ID" value="CAL4781728.1"/>
    <property type="molecule type" value="Genomic_DNA"/>
</dbReference>
<evidence type="ECO:0000313" key="5">
    <source>
        <dbReference type="Proteomes" id="UP001152797"/>
    </source>
</evidence>
<reference evidence="3" key="2">
    <citation type="submission" date="2024-04" db="EMBL/GenBank/DDBJ databases">
        <authorList>
            <person name="Chen Y."/>
            <person name="Shah S."/>
            <person name="Dougan E. K."/>
            <person name="Thang M."/>
            <person name="Chan C."/>
        </authorList>
    </citation>
    <scope>NUCLEOTIDE SEQUENCE [LARGE SCALE GENOMIC DNA]</scope>
</reference>
<keyword evidence="5" id="KW-1185">Reference proteome</keyword>
<organism evidence="2">
    <name type="scientific">Cladocopium goreaui</name>
    <dbReference type="NCBI Taxonomy" id="2562237"/>
    <lineage>
        <taxon>Eukaryota</taxon>
        <taxon>Sar</taxon>
        <taxon>Alveolata</taxon>
        <taxon>Dinophyceae</taxon>
        <taxon>Suessiales</taxon>
        <taxon>Symbiodiniaceae</taxon>
        <taxon>Cladocopium</taxon>
    </lineage>
</organism>
<feature type="region of interest" description="Disordered" evidence="1">
    <location>
        <begin position="362"/>
        <end position="417"/>
    </location>
</feature>
<dbReference type="EMBL" id="CAMXCT020001948">
    <property type="protein sequence ID" value="CAL1147791.1"/>
    <property type="molecule type" value="Genomic_DNA"/>
</dbReference>
<dbReference type="Proteomes" id="UP001152797">
    <property type="component" value="Unassembled WGS sequence"/>
</dbReference>
<accession>A0A9P1FZZ2</accession>
<evidence type="ECO:0000256" key="1">
    <source>
        <dbReference type="SAM" id="MobiDB-lite"/>
    </source>
</evidence>
<gene>
    <name evidence="2" type="ORF">C1SCF055_LOCUS21064</name>
</gene>
<dbReference type="EMBL" id="CAMXCT010001948">
    <property type="protein sequence ID" value="CAI3994416.1"/>
    <property type="molecule type" value="Genomic_DNA"/>
</dbReference>
<evidence type="ECO:0000313" key="2">
    <source>
        <dbReference type="EMBL" id="CAI3994416.1"/>
    </source>
</evidence>
<protein>
    <submittedName>
        <fullName evidence="4">EF-hand domain-containing protein</fullName>
    </submittedName>
</protein>
<evidence type="ECO:0000313" key="3">
    <source>
        <dbReference type="EMBL" id="CAL1147791.1"/>
    </source>
</evidence>
<evidence type="ECO:0000313" key="4">
    <source>
        <dbReference type="EMBL" id="CAL4781728.1"/>
    </source>
</evidence>
<feature type="compositionally biased region" description="Basic and acidic residues" evidence="1">
    <location>
        <begin position="400"/>
        <end position="411"/>
    </location>
</feature>
<dbReference type="OrthoDB" id="448395at2759"/>
<proteinExistence type="predicted"/>
<sequence>QEANTLHTEQKSRTCSGFFVPLPQLQHAPLPHFQQQALKQNTIARVAKLANASPAVMPGVWRLETRAGIYTDLERDLEVKTMKETTARWKPTADMAELEAEELKRLEKVNQRRAIQRPVVHLSMWDRKNCQNTALAGDKQYVAQCLSKVSEDEAAKLARTQVLRDKWFQSVFQPMPGHVISKEILQRMPPPTMQAEAEETRSQCVNEHEEEDEDNEEFIFEQVEITSIINCCRSFFVLGRVLTRAAFCRMACAFEGFRSQGRPWLKRSVSWSDVAHFDRLCSKIVVQSEGTTLEVLGMRMPDVARLDDMGWVEARQTPSRRSSMKRNLRNWFFESLLPSAQDYAHARQEVLKARIDQAKPDGLAEVEEEEAPAAGPLPDDADADDADASPVSPVPTIRVVSEDEPRPEERWALGSML</sequence>